<dbReference type="InterPro" id="IPR029063">
    <property type="entry name" value="SAM-dependent_MTases_sf"/>
</dbReference>
<feature type="domain" description="Methyltransferase type 12" evidence="4">
    <location>
        <begin position="39"/>
        <end position="127"/>
    </location>
</feature>
<proteinExistence type="predicted"/>
<evidence type="ECO:0000256" key="2">
    <source>
        <dbReference type="ARBA" id="ARBA00022679"/>
    </source>
</evidence>
<comment type="caution">
    <text evidence="5">The sequence shown here is derived from an EMBL/GenBank/DDBJ whole genome shotgun (WGS) entry which is preliminary data.</text>
</comment>
<dbReference type="CDD" id="cd02440">
    <property type="entry name" value="AdoMet_MTases"/>
    <property type="match status" value="1"/>
</dbReference>
<dbReference type="SUPFAM" id="SSF53335">
    <property type="entry name" value="S-adenosyl-L-methionine-dependent methyltransferases"/>
    <property type="match status" value="1"/>
</dbReference>
<keyword evidence="3" id="KW-0949">S-adenosyl-L-methionine</keyword>
<keyword evidence="6" id="KW-1185">Reference proteome</keyword>
<reference evidence="5" key="1">
    <citation type="submission" date="2020-03" db="EMBL/GenBank/DDBJ databases">
        <title>Draft sequencing of Calidifontibacter sp. DB0510.</title>
        <authorList>
            <person name="Kim D.-U."/>
        </authorList>
    </citation>
    <scope>NUCLEOTIDE SEQUENCE</scope>
    <source>
        <strain evidence="5">DB0510</strain>
    </source>
</reference>
<evidence type="ECO:0000256" key="1">
    <source>
        <dbReference type="ARBA" id="ARBA00022603"/>
    </source>
</evidence>
<accession>A0A967EEY0</accession>
<evidence type="ECO:0000313" key="6">
    <source>
        <dbReference type="Proteomes" id="UP000744769"/>
    </source>
</evidence>
<name>A0A967EEY0_9MICO</name>
<gene>
    <name evidence="5" type="ORF">G9U51_09965</name>
</gene>
<sequence length="212" mass="22753">MRRVSAGLAALNARHPWSHNDHFHGWILRHLPSARGAALDIGCGTGGLAIALADRFEQVTAIDADAAMVRAARLATAALPNVAVRQSGPEDVEGRFDLVTMIAVLHHLPLRPALLRLRELVAPGGRVLVVGLAPPASVSDTVWDLSCAVTNPLIGLVKHPRVARTPLDRAPFPVAEPSATIAEIRSATREVLPGSRLRRREGFRFTLAWTAP</sequence>
<protein>
    <submittedName>
        <fullName evidence="5">Class I SAM-dependent methyltransferase</fullName>
    </submittedName>
</protein>
<dbReference type="Pfam" id="PF08242">
    <property type="entry name" value="Methyltransf_12"/>
    <property type="match status" value="1"/>
</dbReference>
<dbReference type="PANTHER" id="PTHR43464">
    <property type="entry name" value="METHYLTRANSFERASE"/>
    <property type="match status" value="1"/>
</dbReference>
<dbReference type="PANTHER" id="PTHR43464:SF19">
    <property type="entry name" value="UBIQUINONE BIOSYNTHESIS O-METHYLTRANSFERASE, MITOCHONDRIAL"/>
    <property type="match status" value="1"/>
</dbReference>
<evidence type="ECO:0000256" key="3">
    <source>
        <dbReference type="ARBA" id="ARBA00022691"/>
    </source>
</evidence>
<evidence type="ECO:0000313" key="5">
    <source>
        <dbReference type="EMBL" id="NHN56101.1"/>
    </source>
</evidence>
<keyword evidence="2" id="KW-0808">Transferase</keyword>
<dbReference type="GO" id="GO:0032259">
    <property type="term" value="P:methylation"/>
    <property type="evidence" value="ECO:0007669"/>
    <property type="project" value="UniProtKB-KW"/>
</dbReference>
<dbReference type="Proteomes" id="UP000744769">
    <property type="component" value="Unassembled WGS sequence"/>
</dbReference>
<dbReference type="GO" id="GO:0008168">
    <property type="term" value="F:methyltransferase activity"/>
    <property type="evidence" value="ECO:0007669"/>
    <property type="project" value="UniProtKB-KW"/>
</dbReference>
<dbReference type="AlphaFoldDB" id="A0A967EEY0"/>
<dbReference type="InterPro" id="IPR013217">
    <property type="entry name" value="Methyltransf_12"/>
</dbReference>
<dbReference type="Gene3D" id="3.40.50.150">
    <property type="entry name" value="Vaccinia Virus protein VP39"/>
    <property type="match status" value="1"/>
</dbReference>
<keyword evidence="1 5" id="KW-0489">Methyltransferase</keyword>
<organism evidence="5 6">
    <name type="scientific">Metallococcus carri</name>
    <dbReference type="NCBI Taxonomy" id="1656884"/>
    <lineage>
        <taxon>Bacteria</taxon>
        <taxon>Bacillati</taxon>
        <taxon>Actinomycetota</taxon>
        <taxon>Actinomycetes</taxon>
        <taxon>Micrococcales</taxon>
        <taxon>Dermacoccaceae</taxon>
        <taxon>Metallococcus</taxon>
    </lineage>
</organism>
<evidence type="ECO:0000259" key="4">
    <source>
        <dbReference type="Pfam" id="PF08242"/>
    </source>
</evidence>
<dbReference type="EMBL" id="JAAOIV010000006">
    <property type="protein sequence ID" value="NHN56101.1"/>
    <property type="molecule type" value="Genomic_DNA"/>
</dbReference>